<feature type="transmembrane region" description="Helical" evidence="7">
    <location>
        <begin position="7"/>
        <end position="26"/>
    </location>
</feature>
<keyword evidence="5 7" id="KW-1133">Transmembrane helix</keyword>
<sequence length="173" mass="19613">MNELLDVTLRSLAVYLFMVFAIRLFGKNQLSQLNAGDVILLLLISNAVQNAMVGQNTSLEGGLVAALVLFVANFILKKFMFKNQYIRHLIQDEPEILIKDGIVDLQKMKQQEISVEELEEAIREHGVEKAEDVKLAILEVDGNISVISMDKNNGHSTNFSRHKRKYPIKPHRI</sequence>
<dbReference type="PANTHER" id="PTHR34582:SF6">
    <property type="entry name" value="UPF0702 TRANSMEMBRANE PROTEIN YCAP"/>
    <property type="match status" value="1"/>
</dbReference>
<gene>
    <name evidence="9" type="primary">yetF</name>
    <name evidence="9" type="ORF">SAMEA4412677_00276</name>
</gene>
<dbReference type="InterPro" id="IPR007353">
    <property type="entry name" value="DUF421"/>
</dbReference>
<evidence type="ECO:0000256" key="5">
    <source>
        <dbReference type="ARBA" id="ARBA00022989"/>
    </source>
</evidence>
<dbReference type="KEGG" id="ctak:4412677_00276"/>
<evidence type="ECO:0000259" key="8">
    <source>
        <dbReference type="Pfam" id="PF04239"/>
    </source>
</evidence>
<evidence type="ECO:0000256" key="3">
    <source>
        <dbReference type="ARBA" id="ARBA00022475"/>
    </source>
</evidence>
<dbReference type="Proteomes" id="UP000215196">
    <property type="component" value="Chromosome 1"/>
</dbReference>
<dbReference type="RefSeq" id="WP_095069673.1">
    <property type="nucleotide sequence ID" value="NZ_LT906465.1"/>
</dbReference>
<keyword evidence="4 7" id="KW-0812">Transmembrane</keyword>
<dbReference type="PANTHER" id="PTHR34582">
    <property type="entry name" value="UPF0702 TRANSMEMBRANE PROTEIN YCAP"/>
    <property type="match status" value="1"/>
</dbReference>
<feature type="domain" description="YetF C-terminal" evidence="8">
    <location>
        <begin position="82"/>
        <end position="151"/>
    </location>
</feature>
<protein>
    <submittedName>
        <fullName evidence="9">Protein of uncharacterized function (DUF421)</fullName>
    </submittedName>
</protein>
<dbReference type="Gene3D" id="3.30.240.20">
    <property type="entry name" value="bsu07140 like domains"/>
    <property type="match status" value="1"/>
</dbReference>
<evidence type="ECO:0000256" key="7">
    <source>
        <dbReference type="SAM" id="Phobius"/>
    </source>
</evidence>
<evidence type="ECO:0000256" key="2">
    <source>
        <dbReference type="ARBA" id="ARBA00006448"/>
    </source>
</evidence>
<keyword evidence="10" id="KW-1185">Reference proteome</keyword>
<accession>A0A239WHP9</accession>
<evidence type="ECO:0000256" key="1">
    <source>
        <dbReference type="ARBA" id="ARBA00004651"/>
    </source>
</evidence>
<feature type="transmembrane region" description="Helical" evidence="7">
    <location>
        <begin position="58"/>
        <end position="76"/>
    </location>
</feature>
<dbReference type="InterPro" id="IPR023090">
    <property type="entry name" value="UPF0702_alpha/beta_dom_sf"/>
</dbReference>
<name>A0A239WHP9_9FLAO</name>
<comment type="similarity">
    <text evidence="2">Belongs to the UPF0702 family.</text>
</comment>
<evidence type="ECO:0000313" key="10">
    <source>
        <dbReference type="Proteomes" id="UP000215196"/>
    </source>
</evidence>
<evidence type="ECO:0000256" key="4">
    <source>
        <dbReference type="ARBA" id="ARBA00022692"/>
    </source>
</evidence>
<evidence type="ECO:0000313" key="9">
    <source>
        <dbReference type="EMBL" id="SNV34165.1"/>
    </source>
</evidence>
<keyword evidence="3" id="KW-1003">Cell membrane</keyword>
<comment type="subcellular location">
    <subcellularLocation>
        <location evidence="1">Cell membrane</location>
        <topology evidence="1">Multi-pass membrane protein</topology>
    </subcellularLocation>
</comment>
<keyword evidence="6 7" id="KW-0472">Membrane</keyword>
<dbReference type="GO" id="GO:0005886">
    <property type="term" value="C:plasma membrane"/>
    <property type="evidence" value="ECO:0007669"/>
    <property type="project" value="UniProtKB-SubCell"/>
</dbReference>
<evidence type="ECO:0000256" key="6">
    <source>
        <dbReference type="ARBA" id="ARBA00023136"/>
    </source>
</evidence>
<proteinExistence type="inferred from homology"/>
<dbReference type="Pfam" id="PF04239">
    <property type="entry name" value="DUF421"/>
    <property type="match status" value="1"/>
</dbReference>
<organism evidence="9 10">
    <name type="scientific">Chryseobacterium taklimakanense</name>
    <dbReference type="NCBI Taxonomy" id="536441"/>
    <lineage>
        <taxon>Bacteria</taxon>
        <taxon>Pseudomonadati</taxon>
        <taxon>Bacteroidota</taxon>
        <taxon>Flavobacteriia</taxon>
        <taxon>Flavobacteriales</taxon>
        <taxon>Weeksellaceae</taxon>
        <taxon>Chryseobacterium group</taxon>
        <taxon>Chryseobacterium</taxon>
    </lineage>
</organism>
<dbReference type="EMBL" id="LT906465">
    <property type="protein sequence ID" value="SNV34165.1"/>
    <property type="molecule type" value="Genomic_DNA"/>
</dbReference>
<dbReference type="AlphaFoldDB" id="A0A239WHP9"/>
<reference evidence="9 10" key="1">
    <citation type="submission" date="2017-06" db="EMBL/GenBank/DDBJ databases">
        <authorList>
            <consortium name="Pathogen Informatics"/>
        </authorList>
    </citation>
    <scope>NUCLEOTIDE SEQUENCE [LARGE SCALE GENOMIC DNA]</scope>
    <source>
        <strain evidence="9 10">NCTC13490</strain>
    </source>
</reference>